<dbReference type="PANTHER" id="PTHR23403">
    <property type="entry name" value="TREHALASE"/>
    <property type="match status" value="1"/>
</dbReference>
<evidence type="ECO:0000256" key="7">
    <source>
        <dbReference type="RuleBase" id="RU361180"/>
    </source>
</evidence>
<dbReference type="Pfam" id="PF01204">
    <property type="entry name" value="Trehalase"/>
    <property type="match status" value="1"/>
</dbReference>
<evidence type="ECO:0000313" key="9">
    <source>
        <dbReference type="EMBL" id="CAB3223645.1"/>
    </source>
</evidence>
<dbReference type="SUPFAM" id="SSF48208">
    <property type="entry name" value="Six-hairpin glycosidases"/>
    <property type="match status" value="1"/>
</dbReference>
<dbReference type="Proteomes" id="UP000494256">
    <property type="component" value="Unassembled WGS sequence"/>
</dbReference>
<dbReference type="AlphaFoldDB" id="A0A8S0YX31"/>
<evidence type="ECO:0000256" key="1">
    <source>
        <dbReference type="ARBA" id="ARBA00001576"/>
    </source>
</evidence>
<evidence type="ECO:0000256" key="5">
    <source>
        <dbReference type="ARBA" id="ARBA00022801"/>
    </source>
</evidence>
<accession>A0A8S0YX31</accession>
<dbReference type="PROSITE" id="PS00927">
    <property type="entry name" value="TREHALASE_1"/>
    <property type="match status" value="1"/>
</dbReference>
<gene>
    <name evidence="9" type="ORF">APLA_LOCUS1508</name>
</gene>
<evidence type="ECO:0000256" key="4">
    <source>
        <dbReference type="ARBA" id="ARBA00019905"/>
    </source>
</evidence>
<feature type="signal peptide" evidence="8">
    <location>
        <begin position="1"/>
        <end position="22"/>
    </location>
</feature>
<dbReference type="OrthoDB" id="8188793at2759"/>
<comment type="similarity">
    <text evidence="2 7">Belongs to the glycosyl hydrolase 37 family.</text>
</comment>
<keyword evidence="8" id="KW-0732">Signal</keyword>
<dbReference type="PROSITE" id="PS00928">
    <property type="entry name" value="TREHALASE_2"/>
    <property type="match status" value="1"/>
</dbReference>
<organism evidence="9 10">
    <name type="scientific">Arctia plantaginis</name>
    <name type="common">Wood tiger moth</name>
    <name type="synonym">Phalaena plantaginis</name>
    <dbReference type="NCBI Taxonomy" id="874455"/>
    <lineage>
        <taxon>Eukaryota</taxon>
        <taxon>Metazoa</taxon>
        <taxon>Ecdysozoa</taxon>
        <taxon>Arthropoda</taxon>
        <taxon>Hexapoda</taxon>
        <taxon>Insecta</taxon>
        <taxon>Pterygota</taxon>
        <taxon>Neoptera</taxon>
        <taxon>Endopterygota</taxon>
        <taxon>Lepidoptera</taxon>
        <taxon>Glossata</taxon>
        <taxon>Ditrysia</taxon>
        <taxon>Noctuoidea</taxon>
        <taxon>Erebidae</taxon>
        <taxon>Arctiinae</taxon>
        <taxon>Arctia</taxon>
    </lineage>
</organism>
<evidence type="ECO:0000256" key="8">
    <source>
        <dbReference type="SAM" id="SignalP"/>
    </source>
</evidence>
<comment type="catalytic activity">
    <reaction evidence="1 7">
        <text>alpha,alpha-trehalose + H2O = alpha-D-glucose + beta-D-glucose</text>
        <dbReference type="Rhea" id="RHEA:32675"/>
        <dbReference type="ChEBI" id="CHEBI:15377"/>
        <dbReference type="ChEBI" id="CHEBI:15903"/>
        <dbReference type="ChEBI" id="CHEBI:16551"/>
        <dbReference type="ChEBI" id="CHEBI:17925"/>
        <dbReference type="EC" id="3.2.1.28"/>
    </reaction>
</comment>
<dbReference type="GO" id="GO:0004555">
    <property type="term" value="F:alpha,alpha-trehalase activity"/>
    <property type="evidence" value="ECO:0007669"/>
    <property type="project" value="UniProtKB-EC"/>
</dbReference>
<dbReference type="EC" id="3.2.1.28" evidence="3 7"/>
<dbReference type="PROSITE" id="PS51257">
    <property type="entry name" value="PROKAR_LIPOPROTEIN"/>
    <property type="match status" value="1"/>
</dbReference>
<dbReference type="PANTHER" id="PTHR23403:SF1">
    <property type="entry name" value="TREHALASE"/>
    <property type="match status" value="1"/>
</dbReference>
<sequence>MGKFSLPHYYVNLVLGLLGACASKYGPVCNSSIYCTGELLHTVQLAKIFPDSKTFVDLKLLNREEEIFSCFIRLMAYADNNPTRDQIMAFLDQHFEDKEELNYWHPPDFQSHPPVLNKIKNLNVLLFAKDVISMWPALGRKVSTDIAWNSENYSFLYVPKGFIVPGGRFKELYYWDSYWIVRGLIISNMMKTAKGMIENFLHLVKRFGYVPNGSRIYYLGRSQPPLLTWMVYDYFAATGDKKWLKSIIPVVESELTYWLEHKTFLLKVKGIEYKLLRYSPDSKVKGPRPESYYEDYMNAKKVPESMHEVFYTHIKSAAESGWDFSSRWVTHSETDIQFNPTDISTSRILPVDLNSIFAGSLKKIGDMKSKLNLNGKKWWRLAKQWRYAIDKFLWDPEDGVWYDFDSQTMSKRKKFYLSCAAPLWAGAVEVYNVKDHGKRFITYLQSTGALQYRGGVPASLWKTGEQWDFPNAWPPLQSMLIGALENSNCSQGKQLARKLAKVWFSANYIGFKRSQKMFEKYSCLNAGEQGQGGEYEVQNGFGWTNGVILELIQNYGDLLL</sequence>
<evidence type="ECO:0000256" key="2">
    <source>
        <dbReference type="ARBA" id="ARBA00005615"/>
    </source>
</evidence>
<dbReference type="InterPro" id="IPR001661">
    <property type="entry name" value="Glyco_hydro_37"/>
</dbReference>
<name>A0A8S0YX31_ARCPL</name>
<evidence type="ECO:0000256" key="6">
    <source>
        <dbReference type="ARBA" id="ARBA00023295"/>
    </source>
</evidence>
<evidence type="ECO:0000256" key="3">
    <source>
        <dbReference type="ARBA" id="ARBA00012757"/>
    </source>
</evidence>
<proteinExistence type="inferred from homology"/>
<dbReference type="GO" id="GO:0005993">
    <property type="term" value="P:trehalose catabolic process"/>
    <property type="evidence" value="ECO:0007669"/>
    <property type="project" value="TreeGrafter"/>
</dbReference>
<dbReference type="InterPro" id="IPR012341">
    <property type="entry name" value="6hp_glycosidase-like_sf"/>
</dbReference>
<dbReference type="InterPro" id="IPR008928">
    <property type="entry name" value="6-hairpin_glycosidase_sf"/>
</dbReference>
<keyword evidence="6 7" id="KW-0326">Glycosidase</keyword>
<evidence type="ECO:0000313" key="10">
    <source>
        <dbReference type="Proteomes" id="UP000494256"/>
    </source>
</evidence>
<protein>
    <recommendedName>
        <fullName evidence="4 7">Trehalase</fullName>
        <ecNumber evidence="3 7">3.2.1.28</ecNumber>
    </recommendedName>
    <alternativeName>
        <fullName evidence="7">Alpha-trehalose glucohydrolase</fullName>
    </alternativeName>
</protein>
<dbReference type="EMBL" id="CADEBD010000171">
    <property type="protein sequence ID" value="CAB3223645.1"/>
    <property type="molecule type" value="Genomic_DNA"/>
</dbReference>
<dbReference type="PRINTS" id="PR00744">
    <property type="entry name" value="GLHYDRLASE37"/>
</dbReference>
<reference evidence="9 10" key="1">
    <citation type="submission" date="2020-04" db="EMBL/GenBank/DDBJ databases">
        <authorList>
            <person name="Wallbank WR R."/>
            <person name="Pardo Diaz C."/>
            <person name="Kozak K."/>
            <person name="Martin S."/>
            <person name="Jiggins C."/>
            <person name="Moest M."/>
            <person name="Warren A I."/>
            <person name="Byers J.R.P. K."/>
            <person name="Montejo-Kovacevich G."/>
            <person name="Yen C E."/>
        </authorList>
    </citation>
    <scope>NUCLEOTIDE SEQUENCE [LARGE SCALE GENOMIC DNA]</scope>
</reference>
<feature type="chain" id="PRO_5035884272" description="Trehalase" evidence="8">
    <location>
        <begin position="23"/>
        <end position="560"/>
    </location>
</feature>
<dbReference type="Gene3D" id="1.50.10.10">
    <property type="match status" value="1"/>
</dbReference>
<comment type="caution">
    <text evidence="9">The sequence shown here is derived from an EMBL/GenBank/DDBJ whole genome shotgun (WGS) entry which is preliminary data.</text>
</comment>
<dbReference type="InterPro" id="IPR018232">
    <property type="entry name" value="Glyco_hydro_37_CS"/>
</dbReference>
<keyword evidence="5 7" id="KW-0378">Hydrolase</keyword>